<keyword evidence="2" id="KW-0548">Nucleotidyltransferase</keyword>
<reference evidence="2" key="1">
    <citation type="submission" date="2016-04" db="EMBL/GenBank/DDBJ databases">
        <authorList>
            <person name="Calderon-Fernandez G.M.Sr."/>
        </authorList>
    </citation>
    <scope>NUCLEOTIDE SEQUENCE</scope>
    <source>
        <strain evidence="2">Int1</strain>
        <tissue evidence="2">Integument</tissue>
    </source>
</reference>
<keyword evidence="1" id="KW-0472">Membrane</keyword>
<reference evidence="2" key="2">
    <citation type="journal article" date="2017" name="J. Med. Entomol.">
        <title>Transcriptome Analysis of the Triatoma infestans (Hemiptera: Reduviidae) Integument.</title>
        <authorList>
            <person name="Calderon-Fernandez G.M."/>
            <person name="Moriconi D.E."/>
            <person name="Dulbecco A.B."/>
            <person name="Juarez M.P."/>
        </authorList>
    </citation>
    <scope>NUCLEOTIDE SEQUENCE</scope>
    <source>
        <strain evidence="2">Int1</strain>
        <tissue evidence="2">Integument</tissue>
    </source>
</reference>
<keyword evidence="1" id="KW-0812">Transmembrane</keyword>
<proteinExistence type="predicted"/>
<evidence type="ECO:0000313" key="2">
    <source>
        <dbReference type="EMBL" id="JAR96507.1"/>
    </source>
</evidence>
<accession>A0A161MHD7</accession>
<keyword evidence="2" id="KW-0808">Transferase</keyword>
<protein>
    <submittedName>
        <fullName evidence="2">Reverse transcriptase</fullName>
    </submittedName>
</protein>
<feature type="transmembrane region" description="Helical" evidence="1">
    <location>
        <begin position="35"/>
        <end position="53"/>
    </location>
</feature>
<sequence length="54" mass="6451">MQTYLSSLEKWFIKLNEKKYRNITFTLRRIAFPPVYYNLIPLLVVNVAAILVFT</sequence>
<keyword evidence="2" id="KW-0695">RNA-directed DNA polymerase</keyword>
<organism evidence="2">
    <name type="scientific">Triatoma infestans</name>
    <name type="common">Assassin bug</name>
    <dbReference type="NCBI Taxonomy" id="30076"/>
    <lineage>
        <taxon>Eukaryota</taxon>
        <taxon>Metazoa</taxon>
        <taxon>Ecdysozoa</taxon>
        <taxon>Arthropoda</taxon>
        <taxon>Hexapoda</taxon>
        <taxon>Insecta</taxon>
        <taxon>Pterygota</taxon>
        <taxon>Neoptera</taxon>
        <taxon>Paraneoptera</taxon>
        <taxon>Hemiptera</taxon>
        <taxon>Heteroptera</taxon>
        <taxon>Panheteroptera</taxon>
        <taxon>Cimicomorpha</taxon>
        <taxon>Reduviidae</taxon>
        <taxon>Triatominae</taxon>
        <taxon>Triatoma</taxon>
    </lineage>
</organism>
<dbReference type="AlphaFoldDB" id="A0A161MHD7"/>
<name>A0A161MHD7_TRIIF</name>
<dbReference type="GO" id="GO:0003964">
    <property type="term" value="F:RNA-directed DNA polymerase activity"/>
    <property type="evidence" value="ECO:0007669"/>
    <property type="project" value="UniProtKB-KW"/>
</dbReference>
<keyword evidence="1" id="KW-1133">Transmembrane helix</keyword>
<evidence type="ECO:0000256" key="1">
    <source>
        <dbReference type="SAM" id="Phobius"/>
    </source>
</evidence>
<dbReference type="EMBL" id="GEMB01006853">
    <property type="protein sequence ID" value="JAR96507.1"/>
    <property type="molecule type" value="Transcribed_RNA"/>
</dbReference>